<feature type="region of interest" description="Disordered" evidence="1">
    <location>
        <begin position="71"/>
        <end position="152"/>
    </location>
</feature>
<feature type="region of interest" description="Disordered" evidence="1">
    <location>
        <begin position="239"/>
        <end position="289"/>
    </location>
</feature>
<proteinExistence type="predicted"/>
<feature type="compositionally biased region" description="Polar residues" evidence="1">
    <location>
        <begin position="490"/>
        <end position="508"/>
    </location>
</feature>
<feature type="compositionally biased region" description="Polar residues" evidence="1">
    <location>
        <begin position="546"/>
        <end position="561"/>
    </location>
</feature>
<evidence type="ECO:0000313" key="2">
    <source>
        <dbReference type="EMBL" id="KAK5635464.1"/>
    </source>
</evidence>
<feature type="compositionally biased region" description="Polar residues" evidence="1">
    <location>
        <begin position="279"/>
        <end position="289"/>
    </location>
</feature>
<name>A0AAN7V4B5_9PEZI</name>
<feature type="region of interest" description="Disordered" evidence="1">
    <location>
        <begin position="1"/>
        <end position="47"/>
    </location>
</feature>
<organism evidence="2 3">
    <name type="scientific">Xylaria bambusicola</name>
    <dbReference type="NCBI Taxonomy" id="326684"/>
    <lineage>
        <taxon>Eukaryota</taxon>
        <taxon>Fungi</taxon>
        <taxon>Dikarya</taxon>
        <taxon>Ascomycota</taxon>
        <taxon>Pezizomycotina</taxon>
        <taxon>Sordariomycetes</taxon>
        <taxon>Xylariomycetidae</taxon>
        <taxon>Xylariales</taxon>
        <taxon>Xylariaceae</taxon>
        <taxon>Xylaria</taxon>
    </lineage>
</organism>
<dbReference type="Proteomes" id="UP001305414">
    <property type="component" value="Unassembled WGS sequence"/>
</dbReference>
<feature type="compositionally biased region" description="Polar residues" evidence="1">
    <location>
        <begin position="180"/>
        <end position="197"/>
    </location>
</feature>
<dbReference type="EMBL" id="JAWHQM010000053">
    <property type="protein sequence ID" value="KAK5635464.1"/>
    <property type="molecule type" value="Genomic_DNA"/>
</dbReference>
<feature type="compositionally biased region" description="Basic and acidic residues" evidence="1">
    <location>
        <begin position="699"/>
        <end position="709"/>
    </location>
</feature>
<evidence type="ECO:0000256" key="1">
    <source>
        <dbReference type="SAM" id="MobiDB-lite"/>
    </source>
</evidence>
<comment type="caution">
    <text evidence="2">The sequence shown here is derived from an EMBL/GenBank/DDBJ whole genome shotgun (WGS) entry which is preliminary data.</text>
</comment>
<feature type="region of interest" description="Disordered" evidence="1">
    <location>
        <begin position="490"/>
        <end position="573"/>
    </location>
</feature>
<feature type="compositionally biased region" description="Polar residues" evidence="1">
    <location>
        <begin position="674"/>
        <end position="683"/>
    </location>
</feature>
<feature type="region of interest" description="Disordered" evidence="1">
    <location>
        <begin position="628"/>
        <end position="709"/>
    </location>
</feature>
<reference evidence="2 3" key="1">
    <citation type="submission" date="2023-10" db="EMBL/GenBank/DDBJ databases">
        <title>Draft genome sequence of Xylaria bambusicola isolate GMP-LS, the root and basal stem rot pathogen of sugarcane in Indonesia.</title>
        <authorList>
            <person name="Selvaraj P."/>
            <person name="Muralishankar V."/>
            <person name="Muruganantham S."/>
            <person name="Sp S."/>
            <person name="Haryani S."/>
            <person name="Lau K.J.X."/>
            <person name="Naqvi N.I."/>
        </authorList>
    </citation>
    <scope>NUCLEOTIDE SEQUENCE [LARGE SCALE GENOMIC DNA]</scope>
    <source>
        <strain evidence="2">GMP-LS</strain>
    </source>
</reference>
<accession>A0AAN7V4B5</accession>
<feature type="region of interest" description="Disordered" evidence="1">
    <location>
        <begin position="385"/>
        <end position="470"/>
    </location>
</feature>
<dbReference type="AlphaFoldDB" id="A0AAN7V4B5"/>
<gene>
    <name evidence="2" type="ORF">RRF57_011176</name>
</gene>
<feature type="compositionally biased region" description="Basic and acidic residues" evidence="1">
    <location>
        <begin position="99"/>
        <end position="114"/>
    </location>
</feature>
<sequence>MHKLVSRSRSLMEGKGGRRHAGTKAPVTYAPNEPLHGGPESVSDTTLHVPPYNYYATPVESLNELNQYARRPLPATPPSIAKMADRPSTSGGPASRKSGKNDLKFDKRVSRDDFYLGSRTYGGSRAGPVPRPWDELLTPDPSPKTKSIQKFASATSGRNLTINASVEVLDGGIGMALGSPSHTRNFSDPWNTPNTARSRQDLYPIATPPESRSSSVDTFDMPVLRKSSSKWKLFSIFSRKPPDEPVPAISISDPNGLYGTNRPEEKAMATRQAPLPEQKNPTRSNTATSRKVFKHKPILIRSQTLPSNAQVDIYDQRLKAGEKQSRGPSPAPLPLLNVEIPDVRLERYSVMFDGVLKSNPSLLSRRQATVPKLKSIKDAVEREEEVKPYGMARRATSPQPTTKPSGFVLFPTKRENQGYMPQKLSPRLRSNTSPALLPSPSKATFDHKAPNYRRPSVEHQTSLKPPPQTFHYEIERPDMAVTTDTEITEQGITPLSPPRFSNDQSNLILDSPSEINSDDNEETVASEAWKPASYHPPPEPKWQMMVPSQKTPSTASSNNSSYRKRSPSLASSSYTHITRVSEDSDDASSAFFNNSTNNIAITAKMTPVEISIARQITVSRQQRKLLQPLRTVIPPAPAQPSSSSSGRRPSHPSPARTSPMTGLPRGEQGRIAETKTSTPTLVSPDSLDPDQYAARAQLRRSERIVLEDA</sequence>
<keyword evidence="3" id="KW-1185">Reference proteome</keyword>
<feature type="region of interest" description="Disordered" evidence="1">
    <location>
        <begin position="180"/>
        <end position="217"/>
    </location>
</feature>
<protein>
    <submittedName>
        <fullName evidence="2">Uncharacterized protein</fullName>
    </submittedName>
</protein>
<evidence type="ECO:0000313" key="3">
    <source>
        <dbReference type="Proteomes" id="UP001305414"/>
    </source>
</evidence>